<dbReference type="Proteomes" id="UP000234254">
    <property type="component" value="Unassembled WGS sequence"/>
</dbReference>
<dbReference type="InterPro" id="IPR052337">
    <property type="entry name" value="SAT4-like"/>
</dbReference>
<evidence type="ECO:0000256" key="6">
    <source>
        <dbReference type="SAM" id="MobiDB-lite"/>
    </source>
</evidence>
<gene>
    <name evidence="9" type="ORF">P168DRAFT_321396</name>
</gene>
<dbReference type="Pfam" id="PF20684">
    <property type="entry name" value="Fung_rhodopsin"/>
    <property type="match status" value="1"/>
</dbReference>
<sequence length="376" mass="41069">MAVIFPIVTDAQRAVLAVAIVSSTLAVVAVSLRLLAQRIARKKWNMSDYFLIMACIFAVGLESISVTFVVQTGLGYDHEKAIVAKHGTEPITKLYKLIVPVQIFWVFSLSCTKFSILLLYLRIFPAKAVVRIVWGTIALVAAWAIGTILATFLVCRPMAFNWNPNIPGGTCGREIVSYIVSGTINLFTDLVVVVIPMPLLYRLQMATSKKITLMAVLGLGFVACIVSVLRIHTLFRVRFGDMTYTLPHANIFTGLEPCLAIILSSIPLMRPLIDRSPKSPRDTVGQAAKCPVLSRRGPAAATNRLDSLTDDSHPLWLRPMGHNAYAGVAAVHPYGRDDLSIGSEESLGKKHARQKSLGQNPAGGISVTQEFEVIEE</sequence>
<evidence type="ECO:0000256" key="7">
    <source>
        <dbReference type="SAM" id="Phobius"/>
    </source>
</evidence>
<dbReference type="GeneID" id="36547987"/>
<evidence type="ECO:0000313" key="9">
    <source>
        <dbReference type="EMBL" id="PKY01832.1"/>
    </source>
</evidence>
<reference evidence="9" key="1">
    <citation type="submission" date="2016-12" db="EMBL/GenBank/DDBJ databases">
        <title>The genomes of Aspergillus section Nigri reveals drivers in fungal speciation.</title>
        <authorList>
            <consortium name="DOE Joint Genome Institute"/>
            <person name="Vesth T.C."/>
            <person name="Nybo J."/>
            <person name="Theobald S."/>
            <person name="Brandl J."/>
            <person name="Frisvad J.C."/>
            <person name="Nielsen K.F."/>
            <person name="Lyhne E.K."/>
            <person name="Kogle M.E."/>
            <person name="Kuo A."/>
            <person name="Riley R."/>
            <person name="Clum A."/>
            <person name="Nolan M."/>
            <person name="Lipzen A."/>
            <person name="Salamov A."/>
            <person name="Henrissat B."/>
            <person name="Wiebenga A."/>
            <person name="De vries R.P."/>
            <person name="Grigoriev I.V."/>
            <person name="Mortensen U.H."/>
            <person name="Andersen M.R."/>
            <person name="Baker S.E."/>
        </authorList>
    </citation>
    <scope>NUCLEOTIDE SEQUENCE</scope>
    <source>
        <strain evidence="9">IBT 28561</strain>
    </source>
</reference>
<feature type="transmembrane region" description="Helical" evidence="7">
    <location>
        <begin position="103"/>
        <end position="121"/>
    </location>
</feature>
<comment type="similarity">
    <text evidence="5">Belongs to the SAT4 family.</text>
</comment>
<dbReference type="EMBL" id="MSFM01000011">
    <property type="protein sequence ID" value="PKY01832.1"/>
    <property type="molecule type" value="Genomic_DNA"/>
</dbReference>
<feature type="domain" description="Rhodopsin" evidence="8">
    <location>
        <begin position="32"/>
        <end position="275"/>
    </location>
</feature>
<feature type="transmembrane region" description="Helical" evidence="7">
    <location>
        <begin position="48"/>
        <end position="70"/>
    </location>
</feature>
<keyword evidence="10" id="KW-1185">Reference proteome</keyword>
<feature type="transmembrane region" description="Helical" evidence="7">
    <location>
        <begin position="211"/>
        <end position="231"/>
    </location>
</feature>
<dbReference type="VEuPathDB" id="FungiDB:P168DRAFT_321396"/>
<dbReference type="GO" id="GO:0016020">
    <property type="term" value="C:membrane"/>
    <property type="evidence" value="ECO:0007669"/>
    <property type="project" value="UniProtKB-SubCell"/>
</dbReference>
<feature type="region of interest" description="Disordered" evidence="6">
    <location>
        <begin position="345"/>
        <end position="376"/>
    </location>
</feature>
<evidence type="ECO:0000259" key="8">
    <source>
        <dbReference type="Pfam" id="PF20684"/>
    </source>
</evidence>
<keyword evidence="4 7" id="KW-0472">Membrane</keyword>
<proteinExistence type="inferred from homology"/>
<dbReference type="PANTHER" id="PTHR33048:SF57">
    <property type="entry name" value="INTEGRAL MEMBRANE PROTEIN-RELATED"/>
    <property type="match status" value="1"/>
</dbReference>
<feature type="transmembrane region" description="Helical" evidence="7">
    <location>
        <begin position="175"/>
        <end position="199"/>
    </location>
</feature>
<dbReference type="OrthoDB" id="10017208at2759"/>
<dbReference type="PANTHER" id="PTHR33048">
    <property type="entry name" value="PTH11-LIKE INTEGRAL MEMBRANE PROTEIN (AFU_ORTHOLOGUE AFUA_5G11245)"/>
    <property type="match status" value="1"/>
</dbReference>
<evidence type="ECO:0000256" key="5">
    <source>
        <dbReference type="ARBA" id="ARBA00038359"/>
    </source>
</evidence>
<comment type="caution">
    <text evidence="9">The sequence shown here is derived from an EMBL/GenBank/DDBJ whole genome shotgun (WGS) entry which is preliminary data.</text>
</comment>
<dbReference type="RefSeq" id="XP_024690426.1">
    <property type="nucleotide sequence ID" value="XM_024840463.1"/>
</dbReference>
<feature type="transmembrane region" description="Helical" evidence="7">
    <location>
        <begin position="133"/>
        <end position="155"/>
    </location>
</feature>
<evidence type="ECO:0000256" key="4">
    <source>
        <dbReference type="ARBA" id="ARBA00023136"/>
    </source>
</evidence>
<accession>A0A2I1CW24</accession>
<evidence type="ECO:0000313" key="10">
    <source>
        <dbReference type="Proteomes" id="UP000234254"/>
    </source>
</evidence>
<evidence type="ECO:0000256" key="2">
    <source>
        <dbReference type="ARBA" id="ARBA00022692"/>
    </source>
</evidence>
<keyword evidence="3 7" id="KW-1133">Transmembrane helix</keyword>
<evidence type="ECO:0000256" key="3">
    <source>
        <dbReference type="ARBA" id="ARBA00022989"/>
    </source>
</evidence>
<dbReference type="AlphaFoldDB" id="A0A2I1CW24"/>
<keyword evidence="2 7" id="KW-0812">Transmembrane</keyword>
<protein>
    <recommendedName>
        <fullName evidence="8">Rhodopsin domain-containing protein</fullName>
    </recommendedName>
</protein>
<evidence type="ECO:0000256" key="1">
    <source>
        <dbReference type="ARBA" id="ARBA00004141"/>
    </source>
</evidence>
<organism evidence="9 10">
    <name type="scientific">Aspergillus campestris (strain IBT 28561)</name>
    <dbReference type="NCBI Taxonomy" id="1392248"/>
    <lineage>
        <taxon>Eukaryota</taxon>
        <taxon>Fungi</taxon>
        <taxon>Dikarya</taxon>
        <taxon>Ascomycota</taxon>
        <taxon>Pezizomycotina</taxon>
        <taxon>Eurotiomycetes</taxon>
        <taxon>Eurotiomycetidae</taxon>
        <taxon>Eurotiales</taxon>
        <taxon>Aspergillaceae</taxon>
        <taxon>Aspergillus</taxon>
        <taxon>Aspergillus subgen. Circumdati</taxon>
    </lineage>
</organism>
<dbReference type="InterPro" id="IPR049326">
    <property type="entry name" value="Rhodopsin_dom_fungi"/>
</dbReference>
<feature type="transmembrane region" description="Helical" evidence="7">
    <location>
        <begin position="14"/>
        <end position="36"/>
    </location>
</feature>
<name>A0A2I1CW24_ASPC2</name>
<comment type="subcellular location">
    <subcellularLocation>
        <location evidence="1">Membrane</location>
        <topology evidence="1">Multi-pass membrane protein</topology>
    </subcellularLocation>
</comment>